<dbReference type="GO" id="GO:0008270">
    <property type="term" value="F:zinc ion binding"/>
    <property type="evidence" value="ECO:0007669"/>
    <property type="project" value="InterPro"/>
</dbReference>
<evidence type="ECO:0000256" key="1">
    <source>
        <dbReference type="ARBA" id="ARBA00004123"/>
    </source>
</evidence>
<organism evidence="7 8">
    <name type="scientific">Mycena maculata</name>
    <dbReference type="NCBI Taxonomy" id="230809"/>
    <lineage>
        <taxon>Eukaryota</taxon>
        <taxon>Fungi</taxon>
        <taxon>Dikarya</taxon>
        <taxon>Basidiomycota</taxon>
        <taxon>Agaricomycotina</taxon>
        <taxon>Agaricomycetes</taxon>
        <taxon>Agaricomycetidae</taxon>
        <taxon>Agaricales</taxon>
        <taxon>Marasmiineae</taxon>
        <taxon>Mycenaceae</taxon>
        <taxon>Mycena</taxon>
    </lineage>
</organism>
<feature type="domain" description="Zn(2)-C6 fungal-type" evidence="6">
    <location>
        <begin position="25"/>
        <end position="58"/>
    </location>
</feature>
<dbReference type="Pfam" id="PF00172">
    <property type="entry name" value="Zn_clus"/>
    <property type="match status" value="1"/>
</dbReference>
<dbReference type="GO" id="GO:0000981">
    <property type="term" value="F:DNA-binding transcription factor activity, RNA polymerase II-specific"/>
    <property type="evidence" value="ECO:0007669"/>
    <property type="project" value="InterPro"/>
</dbReference>
<dbReference type="InterPro" id="IPR050987">
    <property type="entry name" value="AtrR-like"/>
</dbReference>
<dbReference type="CDD" id="cd12148">
    <property type="entry name" value="fungal_TF_MHR"/>
    <property type="match status" value="1"/>
</dbReference>
<dbReference type="GO" id="GO:0006351">
    <property type="term" value="P:DNA-templated transcription"/>
    <property type="evidence" value="ECO:0007669"/>
    <property type="project" value="InterPro"/>
</dbReference>
<keyword evidence="8" id="KW-1185">Reference proteome</keyword>
<dbReference type="SMART" id="SM00906">
    <property type="entry name" value="Fungal_trans"/>
    <property type="match status" value="1"/>
</dbReference>
<feature type="region of interest" description="Disordered" evidence="5">
    <location>
        <begin position="96"/>
        <end position="130"/>
    </location>
</feature>
<dbReference type="GO" id="GO:0003677">
    <property type="term" value="F:DNA binding"/>
    <property type="evidence" value="ECO:0007669"/>
    <property type="project" value="UniProtKB-KW"/>
</dbReference>
<dbReference type="CDD" id="cd00067">
    <property type="entry name" value="GAL4"/>
    <property type="match status" value="1"/>
</dbReference>
<accession>A0AAD7J748</accession>
<evidence type="ECO:0000256" key="5">
    <source>
        <dbReference type="SAM" id="MobiDB-lite"/>
    </source>
</evidence>
<evidence type="ECO:0000313" key="8">
    <source>
        <dbReference type="Proteomes" id="UP001215280"/>
    </source>
</evidence>
<dbReference type="Proteomes" id="UP001215280">
    <property type="component" value="Unassembled WGS sequence"/>
</dbReference>
<dbReference type="Gene3D" id="4.10.240.10">
    <property type="entry name" value="Zn(2)-C6 fungal-type DNA-binding domain"/>
    <property type="match status" value="1"/>
</dbReference>
<dbReference type="AlphaFoldDB" id="A0AAD7J748"/>
<protein>
    <submittedName>
        <fullName evidence="7">Fungal-specific transcription factor domain-containing protein</fullName>
    </submittedName>
</protein>
<feature type="compositionally biased region" description="Polar residues" evidence="5">
    <location>
        <begin position="110"/>
        <end position="120"/>
    </location>
</feature>
<feature type="compositionally biased region" description="Pro residues" evidence="5">
    <location>
        <begin position="1"/>
        <end position="11"/>
    </location>
</feature>
<comment type="caution">
    <text evidence="7">The sequence shown here is derived from an EMBL/GenBank/DDBJ whole genome shotgun (WGS) entry which is preliminary data.</text>
</comment>
<dbReference type="InterPro" id="IPR036864">
    <property type="entry name" value="Zn2-C6_fun-type_DNA-bd_sf"/>
</dbReference>
<dbReference type="InterPro" id="IPR007219">
    <property type="entry name" value="XnlR_reg_dom"/>
</dbReference>
<evidence type="ECO:0000259" key="6">
    <source>
        <dbReference type="PROSITE" id="PS50048"/>
    </source>
</evidence>
<dbReference type="GO" id="GO:0005634">
    <property type="term" value="C:nucleus"/>
    <property type="evidence" value="ECO:0007669"/>
    <property type="project" value="UniProtKB-SubCell"/>
</dbReference>
<sequence>MSSDEPSPPEWQTPNARQRKPQLRSCDMCRQRKIRCNTPSLPEGKCSNCISFGSPCTYLNPVRKRGPKSKLVEELRRKNAALEAQLQKTICSHCSQPLQSRPPSAFQHVSPASETTSTDPPSEEDDSQAELTDRFRQMNTAGVKDEFFGSASGYALVNNAMTKKEQLLGRPAVAPHSRRAVFFRLLPWEKEFYDQRPHYVYPQYDLIDALVELYFINVHPTFPVLHRPSFERCVAKEVYLSDPGFGAVLLAVLAIASRYSNDPRVLVEGEGSLSAGWKFVAQVQIVRKYFDPTINEAQFYCLLTLFTIGTSAPQVSWLYLGLGIRFLQHRGEHRRKREGHNFEDELWNRAFWSFFILDRMSGTFLGRPAAIHMDDYDVEPPLEVDDECLEQGFTQPLGKPSQLSFFVYFLRLCEILGDALRRLYATKKLKTRMGWMGTEWEQRTVAELDTAMNKFLDSIPPHLRWDANRQGIFFDQSALIYVIYYYAQITIHRPYIDKRNALAAPSLAICTNAARSALYIADIWITRLQRVAPAFLHNAVFVSAVILLLNIFGSKRAGLALDTRKDLEYVGVALDILNISETRCHRAGRMGDMIRELMSSDGSLPKPAPRDRYYSTYTAEPGDAVEDSALSWDAPLMSRGESGSPVTFAGSYMQPGPTLGPGVSIEELIATGSSADGILDDEMMSMWMGAPIDWNPHKWDTYIGNINVADITLEGQFHGVDTARA</sequence>
<gene>
    <name evidence="7" type="ORF">DFH07DRAFT_818594</name>
</gene>
<reference evidence="7" key="1">
    <citation type="submission" date="2023-03" db="EMBL/GenBank/DDBJ databases">
        <title>Massive genome expansion in bonnet fungi (Mycena s.s.) driven by repeated elements and novel gene families across ecological guilds.</title>
        <authorList>
            <consortium name="Lawrence Berkeley National Laboratory"/>
            <person name="Harder C.B."/>
            <person name="Miyauchi S."/>
            <person name="Viragh M."/>
            <person name="Kuo A."/>
            <person name="Thoen E."/>
            <person name="Andreopoulos B."/>
            <person name="Lu D."/>
            <person name="Skrede I."/>
            <person name="Drula E."/>
            <person name="Henrissat B."/>
            <person name="Morin E."/>
            <person name="Kohler A."/>
            <person name="Barry K."/>
            <person name="LaButti K."/>
            <person name="Morin E."/>
            <person name="Salamov A."/>
            <person name="Lipzen A."/>
            <person name="Mereny Z."/>
            <person name="Hegedus B."/>
            <person name="Baldrian P."/>
            <person name="Stursova M."/>
            <person name="Weitz H."/>
            <person name="Taylor A."/>
            <person name="Grigoriev I.V."/>
            <person name="Nagy L.G."/>
            <person name="Martin F."/>
            <person name="Kauserud H."/>
        </authorList>
    </citation>
    <scope>NUCLEOTIDE SEQUENCE</scope>
    <source>
        <strain evidence="7">CBHHK188m</strain>
    </source>
</reference>
<evidence type="ECO:0000256" key="2">
    <source>
        <dbReference type="ARBA" id="ARBA00022723"/>
    </source>
</evidence>
<evidence type="ECO:0000256" key="4">
    <source>
        <dbReference type="ARBA" id="ARBA00023242"/>
    </source>
</evidence>
<name>A0AAD7J748_9AGAR</name>
<keyword evidence="2" id="KW-0479">Metal-binding</keyword>
<evidence type="ECO:0000313" key="7">
    <source>
        <dbReference type="EMBL" id="KAJ7758574.1"/>
    </source>
</evidence>
<dbReference type="SMART" id="SM00066">
    <property type="entry name" value="GAL4"/>
    <property type="match status" value="1"/>
</dbReference>
<comment type="subcellular location">
    <subcellularLocation>
        <location evidence="1">Nucleus</location>
    </subcellularLocation>
</comment>
<dbReference type="PANTHER" id="PTHR46910">
    <property type="entry name" value="TRANSCRIPTION FACTOR PDR1"/>
    <property type="match status" value="1"/>
</dbReference>
<dbReference type="PROSITE" id="PS50048">
    <property type="entry name" value="ZN2_CY6_FUNGAL_2"/>
    <property type="match status" value="1"/>
</dbReference>
<dbReference type="PROSITE" id="PS00463">
    <property type="entry name" value="ZN2_CY6_FUNGAL_1"/>
    <property type="match status" value="1"/>
</dbReference>
<evidence type="ECO:0000256" key="3">
    <source>
        <dbReference type="ARBA" id="ARBA00023125"/>
    </source>
</evidence>
<dbReference type="SUPFAM" id="SSF57701">
    <property type="entry name" value="Zn2/Cys6 DNA-binding domain"/>
    <property type="match status" value="1"/>
</dbReference>
<dbReference type="InterPro" id="IPR001138">
    <property type="entry name" value="Zn2Cys6_DnaBD"/>
</dbReference>
<keyword evidence="3" id="KW-0238">DNA-binding</keyword>
<dbReference type="Pfam" id="PF04082">
    <property type="entry name" value="Fungal_trans"/>
    <property type="match status" value="1"/>
</dbReference>
<keyword evidence="4" id="KW-0539">Nucleus</keyword>
<dbReference type="EMBL" id="JARJLG010000055">
    <property type="protein sequence ID" value="KAJ7758574.1"/>
    <property type="molecule type" value="Genomic_DNA"/>
</dbReference>
<dbReference type="PANTHER" id="PTHR46910:SF3">
    <property type="entry name" value="HALOTOLERANCE PROTEIN 9-RELATED"/>
    <property type="match status" value="1"/>
</dbReference>
<proteinExistence type="predicted"/>
<feature type="region of interest" description="Disordered" evidence="5">
    <location>
        <begin position="1"/>
        <end position="24"/>
    </location>
</feature>